<dbReference type="EMBL" id="CT868085">
    <property type="protein sequence ID" value="CAK70754.1"/>
    <property type="molecule type" value="Genomic_DNA"/>
</dbReference>
<reference evidence="1 2" key="1">
    <citation type="journal article" date="2006" name="Nature">
        <title>Global trends of whole-genome duplications revealed by the ciliate Paramecium tetraurelia.</title>
        <authorList>
            <consortium name="Genoscope"/>
            <person name="Aury J.-M."/>
            <person name="Jaillon O."/>
            <person name="Duret L."/>
            <person name="Noel B."/>
            <person name="Jubin C."/>
            <person name="Porcel B.M."/>
            <person name="Segurens B."/>
            <person name="Daubin V."/>
            <person name="Anthouard V."/>
            <person name="Aiach N."/>
            <person name="Arnaiz O."/>
            <person name="Billaut A."/>
            <person name="Beisson J."/>
            <person name="Blanc I."/>
            <person name="Bouhouche K."/>
            <person name="Camara F."/>
            <person name="Duharcourt S."/>
            <person name="Guigo R."/>
            <person name="Gogendeau D."/>
            <person name="Katinka M."/>
            <person name="Keller A.-M."/>
            <person name="Kissmehl R."/>
            <person name="Klotz C."/>
            <person name="Koll F."/>
            <person name="Le Moue A."/>
            <person name="Lepere C."/>
            <person name="Malinsky S."/>
            <person name="Nowacki M."/>
            <person name="Nowak J.K."/>
            <person name="Plattner H."/>
            <person name="Poulain J."/>
            <person name="Ruiz F."/>
            <person name="Serrano V."/>
            <person name="Zagulski M."/>
            <person name="Dessen P."/>
            <person name="Betermier M."/>
            <person name="Weissenbach J."/>
            <person name="Scarpelli C."/>
            <person name="Schachter V."/>
            <person name="Sperling L."/>
            <person name="Meyer E."/>
            <person name="Cohen J."/>
            <person name="Wincker P."/>
        </authorList>
    </citation>
    <scope>NUCLEOTIDE SEQUENCE [LARGE SCALE GENOMIC DNA]</scope>
    <source>
        <strain evidence="1 2">Stock d4-2</strain>
    </source>
</reference>
<evidence type="ECO:0000313" key="2">
    <source>
        <dbReference type="Proteomes" id="UP000000600"/>
    </source>
</evidence>
<evidence type="ECO:0008006" key="3">
    <source>
        <dbReference type="Google" id="ProtNLM"/>
    </source>
</evidence>
<dbReference type="Proteomes" id="UP000000600">
    <property type="component" value="Unassembled WGS sequence"/>
</dbReference>
<dbReference type="InParanoid" id="A0CIY7"/>
<dbReference type="GeneID" id="5023936"/>
<dbReference type="KEGG" id="ptm:GSPATT00007889001"/>
<dbReference type="HOGENOM" id="CLU_2241822_0_0_1"/>
<gene>
    <name evidence="1" type="ORF">GSPATT00007889001</name>
</gene>
<proteinExistence type="predicted"/>
<evidence type="ECO:0000313" key="1">
    <source>
        <dbReference type="EMBL" id="CAK70754.1"/>
    </source>
</evidence>
<accession>A0CIY7</accession>
<keyword evidence="2" id="KW-1185">Reference proteome</keyword>
<name>A0CIY7_PARTE</name>
<organism evidence="1 2">
    <name type="scientific">Paramecium tetraurelia</name>
    <dbReference type="NCBI Taxonomy" id="5888"/>
    <lineage>
        <taxon>Eukaryota</taxon>
        <taxon>Sar</taxon>
        <taxon>Alveolata</taxon>
        <taxon>Ciliophora</taxon>
        <taxon>Intramacronucleata</taxon>
        <taxon>Oligohymenophorea</taxon>
        <taxon>Peniculida</taxon>
        <taxon>Parameciidae</taxon>
        <taxon>Paramecium</taxon>
    </lineage>
</organism>
<dbReference type="RefSeq" id="XP_001438151.1">
    <property type="nucleotide sequence ID" value="XM_001438114.2"/>
</dbReference>
<dbReference type="AlphaFoldDB" id="A0CIY7"/>
<protein>
    <recommendedName>
        <fullName evidence="3">Transmembrane protein</fullName>
    </recommendedName>
</protein>
<sequence length="105" mass="12813">MEAFAFIYQIDNLKQMQSFSFHIQQIIIQCHIIYFVVLSPYSLSTKKLIQSINILLIRYQLIQIKLSFISFLYNYNQYSNQDYNSEQFQTEIANFLYKDYIRVRR</sequence>